<feature type="signal peptide" evidence="2">
    <location>
        <begin position="1"/>
        <end position="22"/>
    </location>
</feature>
<accession>A0A218WBG9</accession>
<evidence type="ECO:0000313" key="3">
    <source>
        <dbReference type="EMBL" id="OWM70217.1"/>
    </source>
</evidence>
<organism evidence="3 5">
    <name type="scientific">Punica granatum</name>
    <name type="common">Pomegranate</name>
    <dbReference type="NCBI Taxonomy" id="22663"/>
    <lineage>
        <taxon>Eukaryota</taxon>
        <taxon>Viridiplantae</taxon>
        <taxon>Streptophyta</taxon>
        <taxon>Embryophyta</taxon>
        <taxon>Tracheophyta</taxon>
        <taxon>Spermatophyta</taxon>
        <taxon>Magnoliopsida</taxon>
        <taxon>eudicotyledons</taxon>
        <taxon>Gunneridae</taxon>
        <taxon>Pentapetalae</taxon>
        <taxon>rosids</taxon>
        <taxon>malvids</taxon>
        <taxon>Myrtales</taxon>
        <taxon>Lythraceae</taxon>
        <taxon>Punica</taxon>
    </lineage>
</organism>
<sequence>MSSNSVALLLFVMLLFLASSPTISPNAVFVAAARPLNSERPREYATLEPKPSPVNGSFNQSRSVESCLPKGRRYNSAPSRYINYQPLGSSLCTSPSKNDTREP</sequence>
<feature type="compositionally biased region" description="Polar residues" evidence="1">
    <location>
        <begin position="54"/>
        <end position="64"/>
    </location>
</feature>
<feature type="chain" id="PRO_5014071632" evidence="2">
    <location>
        <begin position="23"/>
        <end position="103"/>
    </location>
</feature>
<evidence type="ECO:0000256" key="1">
    <source>
        <dbReference type="SAM" id="MobiDB-lite"/>
    </source>
</evidence>
<reference evidence="4 6" key="3">
    <citation type="submission" date="2017-11" db="EMBL/GenBank/DDBJ databases">
        <title>De-novo sequencing of pomegranate (Punica granatum L.) genome.</title>
        <authorList>
            <person name="Akparov Z."/>
            <person name="Amiraslanov A."/>
            <person name="Hajiyeva S."/>
            <person name="Abbasov M."/>
            <person name="Kaur K."/>
            <person name="Hamwieh A."/>
            <person name="Solovyev V."/>
            <person name="Salamov A."/>
            <person name="Braich B."/>
            <person name="Kosarev P."/>
            <person name="Mahmoud A."/>
            <person name="Hajiyev E."/>
            <person name="Babayeva S."/>
            <person name="Izzatullayeva V."/>
            <person name="Mammadov A."/>
            <person name="Mammadov A."/>
            <person name="Sharifova S."/>
            <person name="Ojaghi J."/>
            <person name="Eynullazada K."/>
            <person name="Bayramov B."/>
            <person name="Abdulazimova A."/>
            <person name="Shahmuradov I."/>
        </authorList>
    </citation>
    <scope>NUCLEOTIDE SEQUENCE [LARGE SCALE GENOMIC DNA]</scope>
    <source>
        <strain evidence="4">AG2017</strain>
        <strain evidence="6">cv. AG2017</strain>
        <tissue evidence="4">Leaf</tissue>
    </source>
</reference>
<evidence type="ECO:0000313" key="5">
    <source>
        <dbReference type="Proteomes" id="UP000197138"/>
    </source>
</evidence>
<feature type="compositionally biased region" description="Polar residues" evidence="1">
    <location>
        <begin position="86"/>
        <end position="97"/>
    </location>
</feature>
<keyword evidence="6" id="KW-1185">Reference proteome</keyword>
<dbReference type="EMBL" id="PGOL01002593">
    <property type="protein sequence ID" value="PKI46743.1"/>
    <property type="molecule type" value="Genomic_DNA"/>
</dbReference>
<evidence type="ECO:0000256" key="2">
    <source>
        <dbReference type="SAM" id="SignalP"/>
    </source>
</evidence>
<dbReference type="AlphaFoldDB" id="A0A218WBG9"/>
<dbReference type="PANTHER" id="PTHR36619:SF3">
    <property type="entry name" value="TRANSMEMBRANE PROTEIN"/>
    <property type="match status" value="1"/>
</dbReference>
<evidence type="ECO:0000313" key="6">
    <source>
        <dbReference type="Proteomes" id="UP000233551"/>
    </source>
</evidence>
<evidence type="ECO:0000313" key="4">
    <source>
        <dbReference type="EMBL" id="PKI46743.1"/>
    </source>
</evidence>
<name>A0A218WBG9_PUNGR</name>
<dbReference type="PANTHER" id="PTHR36619">
    <property type="entry name" value="OS04G0208900 PROTEIN"/>
    <property type="match status" value="1"/>
</dbReference>
<proteinExistence type="predicted"/>
<dbReference type="Proteomes" id="UP000197138">
    <property type="component" value="Unassembled WGS sequence"/>
</dbReference>
<feature type="region of interest" description="Disordered" evidence="1">
    <location>
        <begin position="42"/>
        <end position="103"/>
    </location>
</feature>
<dbReference type="Proteomes" id="UP000233551">
    <property type="component" value="Unassembled WGS sequence"/>
</dbReference>
<gene>
    <name evidence="3" type="ORF">CDL15_Pgr026067</name>
    <name evidence="4" type="ORF">CRG98_032883</name>
</gene>
<dbReference type="EMBL" id="MTKT01004810">
    <property type="protein sequence ID" value="OWM70217.1"/>
    <property type="molecule type" value="Genomic_DNA"/>
</dbReference>
<reference evidence="3" key="2">
    <citation type="submission" date="2017-06" db="EMBL/GenBank/DDBJ databases">
        <title>The pomegranate genome and the genomics of punicalagin biosynthesis.</title>
        <authorList>
            <person name="Xu C."/>
        </authorList>
    </citation>
    <scope>NUCLEOTIDE SEQUENCE [LARGE SCALE GENOMIC DNA]</scope>
    <source>
        <tissue evidence="3">Fresh leaf</tissue>
    </source>
</reference>
<protein>
    <submittedName>
        <fullName evidence="3">Uncharacterized protein</fullName>
    </submittedName>
</protein>
<keyword evidence="2" id="KW-0732">Signal</keyword>
<reference evidence="5" key="1">
    <citation type="journal article" date="2017" name="Plant J.">
        <title>The pomegranate (Punica granatum L.) genome and the genomics of punicalagin biosynthesis.</title>
        <authorList>
            <person name="Qin G."/>
            <person name="Xu C."/>
            <person name="Ming R."/>
            <person name="Tang H."/>
            <person name="Guyot R."/>
            <person name="Kramer E.M."/>
            <person name="Hu Y."/>
            <person name="Yi X."/>
            <person name="Qi Y."/>
            <person name="Xu X."/>
            <person name="Gao Z."/>
            <person name="Pan H."/>
            <person name="Jian J."/>
            <person name="Tian Y."/>
            <person name="Yue Z."/>
            <person name="Xu Y."/>
        </authorList>
    </citation>
    <scope>NUCLEOTIDE SEQUENCE [LARGE SCALE GENOMIC DNA]</scope>
    <source>
        <strain evidence="5">cv. Dabenzi</strain>
    </source>
</reference>
<comment type="caution">
    <text evidence="3">The sequence shown here is derived from an EMBL/GenBank/DDBJ whole genome shotgun (WGS) entry which is preliminary data.</text>
</comment>